<dbReference type="FunFam" id="2.60.200.20:FF:000061">
    <property type="entry name" value="Zgc:165656 protein"/>
    <property type="match status" value="1"/>
</dbReference>
<keyword evidence="2" id="KW-0227">DNA damage</keyword>
<reference evidence="7" key="3">
    <citation type="submission" date="2025-09" db="UniProtKB">
        <authorList>
            <consortium name="Ensembl"/>
        </authorList>
    </citation>
    <scope>IDENTIFICATION</scope>
</reference>
<dbReference type="GO" id="GO:0003906">
    <property type="term" value="F:DNA-(apurinic or apyrimidinic site) endonuclease activity"/>
    <property type="evidence" value="ECO:0007669"/>
    <property type="project" value="InterPro"/>
</dbReference>
<organism evidence="7 8">
    <name type="scientific">Denticeps clupeoides</name>
    <name type="common">denticle herring</name>
    <dbReference type="NCBI Taxonomy" id="299321"/>
    <lineage>
        <taxon>Eukaryota</taxon>
        <taxon>Metazoa</taxon>
        <taxon>Chordata</taxon>
        <taxon>Craniata</taxon>
        <taxon>Vertebrata</taxon>
        <taxon>Euteleostomi</taxon>
        <taxon>Actinopterygii</taxon>
        <taxon>Neopterygii</taxon>
        <taxon>Teleostei</taxon>
        <taxon>Clupei</taxon>
        <taxon>Clupeiformes</taxon>
        <taxon>Denticipitoidei</taxon>
        <taxon>Denticipitidae</taxon>
        <taxon>Denticeps</taxon>
    </lineage>
</organism>
<evidence type="ECO:0000256" key="1">
    <source>
        <dbReference type="ARBA" id="ARBA00004123"/>
    </source>
</evidence>
<dbReference type="PANTHER" id="PTHR21315">
    <property type="entry name" value="APRATAXIN AND PNK-LIKE FACTOR-RELATED"/>
    <property type="match status" value="1"/>
</dbReference>
<dbReference type="GO" id="GO:0035861">
    <property type="term" value="C:site of double-strand break"/>
    <property type="evidence" value="ECO:0007669"/>
    <property type="project" value="TreeGrafter"/>
</dbReference>
<evidence type="ECO:0000256" key="5">
    <source>
        <dbReference type="ARBA" id="ARBA00023242"/>
    </source>
</evidence>
<reference evidence="7 8" key="1">
    <citation type="submission" date="2020-06" db="EMBL/GenBank/DDBJ databases">
        <authorList>
            <consortium name="Wellcome Sanger Institute Data Sharing"/>
        </authorList>
    </citation>
    <scope>NUCLEOTIDE SEQUENCE [LARGE SCALE GENOMIC DNA]</scope>
</reference>
<dbReference type="GO" id="GO:0005634">
    <property type="term" value="C:nucleus"/>
    <property type="evidence" value="ECO:0007669"/>
    <property type="project" value="UniProtKB-SubCell"/>
</dbReference>
<keyword evidence="3" id="KW-0378">Hydrolase</keyword>
<feature type="domain" description="PNK FHA" evidence="6">
    <location>
        <begin position="15"/>
        <end position="67"/>
    </location>
</feature>
<reference evidence="7" key="2">
    <citation type="submission" date="2025-08" db="UniProtKB">
        <authorList>
            <consortium name="Ensembl"/>
        </authorList>
    </citation>
    <scope>IDENTIFICATION</scope>
</reference>
<sequence length="165" mass="18222">MPGFELVPVDGGSLVQLPVGETVVGRGPLFGVNDKRVSRHHGLLENMAGQLRIKPTHLNPCFIQTSAVAPPQPLEKERWHVLRPGDIFSLLPGKYIYKVAVSRNCSHYSATCDENNDALQAQSKSSSVLNLQQIHNLFDPNNDFSSAVTECCPENLHQFFIAECL</sequence>
<dbReference type="InterPro" id="IPR041388">
    <property type="entry name" value="FHA_2"/>
</dbReference>
<dbReference type="PANTHER" id="PTHR21315:SF2">
    <property type="entry name" value="APRATAXIN AND PNK-LIKE FACTOR"/>
    <property type="match status" value="1"/>
</dbReference>
<comment type="subcellular location">
    <subcellularLocation>
        <location evidence="1">Nucleus</location>
    </subcellularLocation>
</comment>
<evidence type="ECO:0000313" key="7">
    <source>
        <dbReference type="Ensembl" id="ENSDCDP00010008381.1"/>
    </source>
</evidence>
<dbReference type="InterPro" id="IPR039253">
    <property type="entry name" value="APLF"/>
</dbReference>
<protein>
    <recommendedName>
        <fullName evidence="6">PNK FHA domain-containing protein</fullName>
    </recommendedName>
</protein>
<dbReference type="InterPro" id="IPR008984">
    <property type="entry name" value="SMAD_FHA_dom_sf"/>
</dbReference>
<dbReference type="AlphaFoldDB" id="A0AAY4AM08"/>
<dbReference type="Gene3D" id="2.60.200.20">
    <property type="match status" value="1"/>
</dbReference>
<keyword evidence="5" id="KW-0539">Nucleus</keyword>
<evidence type="ECO:0000313" key="8">
    <source>
        <dbReference type="Proteomes" id="UP000694580"/>
    </source>
</evidence>
<dbReference type="GeneTree" id="ENSGT00390000010591"/>
<accession>A0AAY4AM08</accession>
<dbReference type="CDD" id="cd22717">
    <property type="entry name" value="FHA_APLF"/>
    <property type="match status" value="1"/>
</dbReference>
<dbReference type="GO" id="GO:0008408">
    <property type="term" value="F:3'-5' exonuclease activity"/>
    <property type="evidence" value="ECO:0007669"/>
    <property type="project" value="InterPro"/>
</dbReference>
<dbReference type="Proteomes" id="UP000694580">
    <property type="component" value="Chromosome 3"/>
</dbReference>
<dbReference type="SUPFAM" id="SSF49879">
    <property type="entry name" value="SMAD/FHA domain"/>
    <property type="match status" value="1"/>
</dbReference>
<keyword evidence="4" id="KW-0234">DNA repair</keyword>
<dbReference type="GO" id="GO:0006302">
    <property type="term" value="P:double-strand break repair"/>
    <property type="evidence" value="ECO:0007669"/>
    <property type="project" value="InterPro"/>
</dbReference>
<dbReference type="Pfam" id="PF17913">
    <property type="entry name" value="FHA_2"/>
    <property type="match status" value="1"/>
</dbReference>
<evidence type="ECO:0000256" key="2">
    <source>
        <dbReference type="ARBA" id="ARBA00022763"/>
    </source>
</evidence>
<keyword evidence="8" id="KW-1185">Reference proteome</keyword>
<dbReference type="Ensembl" id="ENSDCDT00010008810.1">
    <property type="protein sequence ID" value="ENSDCDP00010008381.1"/>
    <property type="gene ID" value="ENSDCDG00010003788.1"/>
</dbReference>
<proteinExistence type="predicted"/>
<evidence type="ECO:0000256" key="3">
    <source>
        <dbReference type="ARBA" id="ARBA00022801"/>
    </source>
</evidence>
<name>A0AAY4AM08_9TELE</name>
<evidence type="ECO:0000259" key="6">
    <source>
        <dbReference type="Pfam" id="PF17913"/>
    </source>
</evidence>
<evidence type="ECO:0000256" key="4">
    <source>
        <dbReference type="ARBA" id="ARBA00023204"/>
    </source>
</evidence>